<comment type="similarity">
    <text evidence="2">Belongs to the mitochondrion-specific ribosomal protein mL53 family.</text>
</comment>
<sequence length="89" mass="10023">MASQLLKRRYQSALNSAIGVNVKKLNFKPVKTIDISFDPFSEGASVVRHISHVFSSLKYRKTNPECIIRTKVVCDRSEPMINVKLGAFP</sequence>
<dbReference type="Proteomes" id="UP000288716">
    <property type="component" value="Unassembled WGS sequence"/>
</dbReference>
<evidence type="ECO:0000256" key="4">
    <source>
        <dbReference type="ARBA" id="ARBA00023128"/>
    </source>
</evidence>
<comment type="caution">
    <text evidence="7">The sequence shown here is derived from an EMBL/GenBank/DDBJ whole genome shotgun (WGS) entry which is preliminary data.</text>
</comment>
<dbReference type="STRING" id="299467.A0A443SAJ3"/>
<evidence type="ECO:0000256" key="1">
    <source>
        <dbReference type="ARBA" id="ARBA00004173"/>
    </source>
</evidence>
<evidence type="ECO:0000313" key="7">
    <source>
        <dbReference type="EMBL" id="RWS24494.1"/>
    </source>
</evidence>
<evidence type="ECO:0000256" key="5">
    <source>
        <dbReference type="ARBA" id="ARBA00023274"/>
    </source>
</evidence>
<gene>
    <name evidence="7" type="ORF">B4U80_02955</name>
</gene>
<dbReference type="GO" id="GO:0005739">
    <property type="term" value="C:mitochondrion"/>
    <property type="evidence" value="ECO:0007669"/>
    <property type="project" value="UniProtKB-SubCell"/>
</dbReference>
<keyword evidence="8" id="KW-1185">Reference proteome</keyword>
<protein>
    <recommendedName>
        <fullName evidence="6">Large ribosomal subunit protein mL53</fullName>
    </recommendedName>
</protein>
<evidence type="ECO:0000313" key="8">
    <source>
        <dbReference type="Proteomes" id="UP000288716"/>
    </source>
</evidence>
<dbReference type="Pfam" id="PF10780">
    <property type="entry name" value="MRP_L53"/>
    <property type="match status" value="1"/>
</dbReference>
<reference evidence="7 8" key="1">
    <citation type="journal article" date="2018" name="Gigascience">
        <title>Genomes of trombidid mites reveal novel predicted allergens and laterally-transferred genes associated with secondary metabolism.</title>
        <authorList>
            <person name="Dong X."/>
            <person name="Chaisiri K."/>
            <person name="Xia D."/>
            <person name="Armstrong S.D."/>
            <person name="Fang Y."/>
            <person name="Donnelly M.J."/>
            <person name="Kadowaki T."/>
            <person name="McGarry J.W."/>
            <person name="Darby A.C."/>
            <person name="Makepeace B.L."/>
        </authorList>
    </citation>
    <scope>NUCLEOTIDE SEQUENCE [LARGE SCALE GENOMIC DNA]</scope>
    <source>
        <strain evidence="7">UoL-UT</strain>
    </source>
</reference>
<proteinExistence type="inferred from homology"/>
<dbReference type="VEuPathDB" id="VectorBase:LDEU007545"/>
<evidence type="ECO:0000256" key="2">
    <source>
        <dbReference type="ARBA" id="ARBA00005557"/>
    </source>
</evidence>
<dbReference type="GO" id="GO:1990904">
    <property type="term" value="C:ribonucleoprotein complex"/>
    <property type="evidence" value="ECO:0007669"/>
    <property type="project" value="UniProtKB-KW"/>
</dbReference>
<dbReference type="GO" id="GO:0005840">
    <property type="term" value="C:ribosome"/>
    <property type="evidence" value="ECO:0007669"/>
    <property type="project" value="UniProtKB-KW"/>
</dbReference>
<dbReference type="OrthoDB" id="6618793at2759"/>
<keyword evidence="3 7" id="KW-0689">Ribosomal protein</keyword>
<dbReference type="InterPro" id="IPR019716">
    <property type="entry name" value="Ribosomal_mL53"/>
</dbReference>
<organism evidence="7 8">
    <name type="scientific">Leptotrombidium deliense</name>
    <dbReference type="NCBI Taxonomy" id="299467"/>
    <lineage>
        <taxon>Eukaryota</taxon>
        <taxon>Metazoa</taxon>
        <taxon>Ecdysozoa</taxon>
        <taxon>Arthropoda</taxon>
        <taxon>Chelicerata</taxon>
        <taxon>Arachnida</taxon>
        <taxon>Acari</taxon>
        <taxon>Acariformes</taxon>
        <taxon>Trombidiformes</taxon>
        <taxon>Prostigmata</taxon>
        <taxon>Anystina</taxon>
        <taxon>Parasitengona</taxon>
        <taxon>Trombiculoidea</taxon>
        <taxon>Trombiculidae</taxon>
        <taxon>Leptotrombidium</taxon>
    </lineage>
</organism>
<name>A0A443SAJ3_9ACAR</name>
<comment type="subcellular location">
    <subcellularLocation>
        <location evidence="1">Mitochondrion</location>
    </subcellularLocation>
</comment>
<dbReference type="Gene3D" id="3.40.30.10">
    <property type="entry name" value="Glutaredoxin"/>
    <property type="match status" value="1"/>
</dbReference>
<keyword evidence="5" id="KW-0687">Ribonucleoprotein</keyword>
<evidence type="ECO:0000256" key="3">
    <source>
        <dbReference type="ARBA" id="ARBA00022980"/>
    </source>
</evidence>
<evidence type="ECO:0000256" key="6">
    <source>
        <dbReference type="ARBA" id="ARBA00035180"/>
    </source>
</evidence>
<keyword evidence="4" id="KW-0496">Mitochondrion</keyword>
<dbReference type="EMBL" id="NCKV01004801">
    <property type="protein sequence ID" value="RWS24494.1"/>
    <property type="molecule type" value="Genomic_DNA"/>
</dbReference>
<accession>A0A443SAJ3</accession>
<dbReference type="AlphaFoldDB" id="A0A443SAJ3"/>